<name>A0ABT0MNZ7_9GAMM</name>
<evidence type="ECO:0000256" key="6">
    <source>
        <dbReference type="SAM" id="Phobius"/>
    </source>
</evidence>
<evidence type="ECO:0000256" key="4">
    <source>
        <dbReference type="ARBA" id="ARBA00022989"/>
    </source>
</evidence>
<feature type="transmembrane region" description="Helical" evidence="6">
    <location>
        <begin position="6"/>
        <end position="24"/>
    </location>
</feature>
<dbReference type="PANTHER" id="PTHR30482:SF10">
    <property type="entry name" value="HIGH-AFFINITY BRANCHED-CHAIN AMINO ACID TRANSPORT PROTEIN BRAE"/>
    <property type="match status" value="1"/>
</dbReference>
<dbReference type="PANTHER" id="PTHR30482">
    <property type="entry name" value="HIGH-AFFINITY BRANCHED-CHAIN AMINO ACID TRANSPORT SYSTEM PERMEASE"/>
    <property type="match status" value="1"/>
</dbReference>
<keyword evidence="2" id="KW-1003">Cell membrane</keyword>
<organism evidence="7 8">
    <name type="scientific">Brenneria tiliae</name>
    <dbReference type="NCBI Taxonomy" id="2914984"/>
    <lineage>
        <taxon>Bacteria</taxon>
        <taxon>Pseudomonadati</taxon>
        <taxon>Pseudomonadota</taxon>
        <taxon>Gammaproteobacteria</taxon>
        <taxon>Enterobacterales</taxon>
        <taxon>Pectobacteriaceae</taxon>
        <taxon>Brenneria</taxon>
    </lineage>
</organism>
<evidence type="ECO:0000256" key="2">
    <source>
        <dbReference type="ARBA" id="ARBA00022475"/>
    </source>
</evidence>
<dbReference type="Pfam" id="PF02653">
    <property type="entry name" value="BPD_transp_2"/>
    <property type="match status" value="1"/>
</dbReference>
<evidence type="ECO:0000256" key="3">
    <source>
        <dbReference type="ARBA" id="ARBA00022692"/>
    </source>
</evidence>
<feature type="transmembrane region" description="Helical" evidence="6">
    <location>
        <begin position="180"/>
        <end position="201"/>
    </location>
</feature>
<gene>
    <name evidence="7" type="ORF">MFP26_02460</name>
</gene>
<feature type="transmembrane region" description="Helical" evidence="6">
    <location>
        <begin position="123"/>
        <end position="144"/>
    </location>
</feature>
<feature type="transmembrane region" description="Helical" evidence="6">
    <location>
        <begin position="58"/>
        <end position="79"/>
    </location>
</feature>
<feature type="transmembrane region" description="Helical" evidence="6">
    <location>
        <begin position="86"/>
        <end position="103"/>
    </location>
</feature>
<dbReference type="EMBL" id="JAKPBZ010000102">
    <property type="protein sequence ID" value="MCL2891569.1"/>
    <property type="molecule type" value="Genomic_DNA"/>
</dbReference>
<feature type="transmembrane region" description="Helical" evidence="6">
    <location>
        <begin position="259"/>
        <end position="277"/>
    </location>
</feature>
<evidence type="ECO:0000313" key="8">
    <source>
        <dbReference type="Proteomes" id="UP001203069"/>
    </source>
</evidence>
<sequence>MTAYLFSILVLVAISAIVGLALNMQWGLSGLVNFGLFGFYMLAAYLCGQLTVQWHWDPWLAMLAAVLIAALASALVSLISLRLSDDYLAIVTLGFAESLKLAIVHEEWLTRGSLGISGIPRPIGGDGAFLLVVLGALTAIFLLYEGVARAPLGRTARALRDDPLVVATLGKSVLSFRLRLFALGGGAIGVAGCFHAFYYQYIDPTQFGPAITAYAFMAVIIGGRGSNVGVLLSSATVILLLEGTRFLNDYVSWLTPSQLASLRLMLIGLGLIVMLIYRPQGFIREYRLKHTAQK</sequence>
<keyword evidence="3 6" id="KW-0812">Transmembrane</keyword>
<comment type="caution">
    <text evidence="7">The sequence shown here is derived from an EMBL/GenBank/DDBJ whole genome shotgun (WGS) entry which is preliminary data.</text>
</comment>
<proteinExistence type="predicted"/>
<accession>A0ABT0MNZ7</accession>
<feature type="transmembrane region" description="Helical" evidence="6">
    <location>
        <begin position="31"/>
        <end position="52"/>
    </location>
</feature>
<keyword evidence="8" id="KW-1185">Reference proteome</keyword>
<dbReference type="CDD" id="cd06581">
    <property type="entry name" value="TM_PBP1_LivM_like"/>
    <property type="match status" value="1"/>
</dbReference>
<dbReference type="InterPro" id="IPR043428">
    <property type="entry name" value="LivM-like"/>
</dbReference>
<feature type="transmembrane region" description="Helical" evidence="6">
    <location>
        <begin position="230"/>
        <end position="247"/>
    </location>
</feature>
<evidence type="ECO:0000256" key="1">
    <source>
        <dbReference type="ARBA" id="ARBA00004429"/>
    </source>
</evidence>
<reference evidence="7 8" key="1">
    <citation type="submission" date="2022-02" db="EMBL/GenBank/DDBJ databases">
        <title>Description of Brenneria tiliae sp. nov. isolated from symptomatic Tilia x moltkei and Tilia x europaea trees in the UK.</title>
        <authorList>
            <person name="Kile H."/>
        </authorList>
    </citation>
    <scope>NUCLEOTIDE SEQUENCE [LARGE SCALE GENOMIC DNA]</scope>
    <source>
        <strain evidence="7 8">MC1SB4.1</strain>
    </source>
</reference>
<feature type="transmembrane region" description="Helical" evidence="6">
    <location>
        <begin position="207"/>
        <end position="223"/>
    </location>
</feature>
<dbReference type="RefSeq" id="WP_249243508.1">
    <property type="nucleotide sequence ID" value="NZ_JAKPBZ010000102.1"/>
</dbReference>
<protein>
    <submittedName>
        <fullName evidence="7">Branched-chain amino acid ABC transporter permease</fullName>
    </submittedName>
</protein>
<comment type="subcellular location">
    <subcellularLocation>
        <location evidence="1">Cell inner membrane</location>
        <topology evidence="1">Multi-pass membrane protein</topology>
    </subcellularLocation>
</comment>
<keyword evidence="4 6" id="KW-1133">Transmembrane helix</keyword>
<keyword evidence="5 6" id="KW-0472">Membrane</keyword>
<evidence type="ECO:0000313" key="7">
    <source>
        <dbReference type="EMBL" id="MCL2891569.1"/>
    </source>
</evidence>
<evidence type="ECO:0000256" key="5">
    <source>
        <dbReference type="ARBA" id="ARBA00023136"/>
    </source>
</evidence>
<dbReference type="InterPro" id="IPR001851">
    <property type="entry name" value="ABC_transp_permease"/>
</dbReference>
<dbReference type="Proteomes" id="UP001203069">
    <property type="component" value="Unassembled WGS sequence"/>
</dbReference>